<dbReference type="Proteomes" id="UP000295722">
    <property type="component" value="Unassembled WGS sequence"/>
</dbReference>
<keyword evidence="1" id="KW-0812">Transmembrane</keyword>
<sequence length="103" mass="10790">MSLVPSVVGAVATTNAAEVGISGRLLISIAAAVLFGLIGLVPLLGDEPKTKPAPPAWTVVDAGRDAQSPIEARLRRDDLTIDGEVREIKEPPKLAGADQRWGR</sequence>
<name>A0A4R5MDE8_9BURK</name>
<accession>A0A4R5MDE8</accession>
<keyword evidence="3" id="KW-1185">Reference proteome</keyword>
<protein>
    <submittedName>
        <fullName evidence="2">Uncharacterized protein</fullName>
    </submittedName>
</protein>
<dbReference type="RefSeq" id="WP_133193682.1">
    <property type="nucleotide sequence ID" value="NZ_JBHUCW010000006.1"/>
</dbReference>
<comment type="caution">
    <text evidence="2">The sequence shown here is derived from an EMBL/GenBank/DDBJ whole genome shotgun (WGS) entry which is preliminary data.</text>
</comment>
<organism evidence="2 3">
    <name type="scientific">Paraburkholderia silviterrae</name>
    <dbReference type="NCBI Taxonomy" id="2528715"/>
    <lineage>
        <taxon>Bacteria</taxon>
        <taxon>Pseudomonadati</taxon>
        <taxon>Pseudomonadota</taxon>
        <taxon>Betaproteobacteria</taxon>
        <taxon>Burkholderiales</taxon>
        <taxon>Burkholderiaceae</taxon>
        <taxon>Paraburkholderia</taxon>
    </lineage>
</organism>
<reference evidence="2 3" key="1">
    <citation type="submission" date="2019-03" db="EMBL/GenBank/DDBJ databases">
        <title>Paraburkholderia sp. 4M-K11, isolated from subtropical forest soil.</title>
        <authorList>
            <person name="Gao Z.-H."/>
            <person name="Qiu L.-H."/>
        </authorList>
    </citation>
    <scope>NUCLEOTIDE SEQUENCE [LARGE SCALE GENOMIC DNA]</scope>
    <source>
        <strain evidence="2 3">4M-K11</strain>
    </source>
</reference>
<keyword evidence="1" id="KW-1133">Transmembrane helix</keyword>
<evidence type="ECO:0000256" key="1">
    <source>
        <dbReference type="SAM" id="Phobius"/>
    </source>
</evidence>
<dbReference type="EMBL" id="SMRP01000002">
    <property type="protein sequence ID" value="TDG25116.1"/>
    <property type="molecule type" value="Genomic_DNA"/>
</dbReference>
<evidence type="ECO:0000313" key="2">
    <source>
        <dbReference type="EMBL" id="TDG25116.1"/>
    </source>
</evidence>
<gene>
    <name evidence="2" type="ORF">EYW47_04425</name>
</gene>
<feature type="transmembrane region" description="Helical" evidence="1">
    <location>
        <begin position="26"/>
        <end position="45"/>
    </location>
</feature>
<proteinExistence type="predicted"/>
<keyword evidence="1" id="KW-0472">Membrane</keyword>
<evidence type="ECO:0000313" key="3">
    <source>
        <dbReference type="Proteomes" id="UP000295722"/>
    </source>
</evidence>
<dbReference type="AlphaFoldDB" id="A0A4R5MDE8"/>